<protein>
    <submittedName>
        <fullName evidence="1">Uncharacterized protein</fullName>
    </submittedName>
</protein>
<organism evidence="1 2">
    <name type="scientific">Pseudomonas phage PaMx74</name>
    <dbReference type="NCBI Taxonomy" id="1175663"/>
    <lineage>
        <taxon>Viruses</taxon>
        <taxon>Duplodnaviria</taxon>
        <taxon>Heunggongvirae</taxon>
        <taxon>Uroviricota</taxon>
        <taxon>Caudoviricetes</taxon>
        <taxon>Mesyanzhinovviridae</taxon>
        <taxon>Bradleyvirinae</taxon>
        <taxon>Cinvestavvirus</taxon>
        <taxon>Cinvestavvirus PaMx74</taxon>
        <taxon>Pamexvirus PaMx74</taxon>
    </lineage>
</organism>
<proteinExistence type="predicted"/>
<evidence type="ECO:0000313" key="1">
    <source>
        <dbReference type="EMBL" id="ALH23483.1"/>
    </source>
</evidence>
<dbReference type="OrthoDB" id="37067at10239"/>
<dbReference type="EMBL" id="JQ067093">
    <property type="protein sequence ID" value="ALH23483.1"/>
    <property type="molecule type" value="Genomic_DNA"/>
</dbReference>
<keyword evidence="2" id="KW-1185">Reference proteome</keyword>
<gene>
    <name evidence="1" type="ORF">PaMx74_62</name>
</gene>
<dbReference type="GeneID" id="26626410"/>
<dbReference type="Proteomes" id="UP000203864">
    <property type="component" value="Segment"/>
</dbReference>
<name>A0A0S0N8Y1_9CAUD</name>
<evidence type="ECO:0000313" key="2">
    <source>
        <dbReference type="Proteomes" id="UP000203864"/>
    </source>
</evidence>
<dbReference type="KEGG" id="vg:26626410"/>
<dbReference type="RefSeq" id="YP_009199501.1">
    <property type="nucleotide sequence ID" value="NC_028809.1"/>
</dbReference>
<reference evidence="1 2" key="1">
    <citation type="journal article" date="2012" name="Appl. Environ. Microbiol.">
        <title>High Diversity and Novel Species of Pseudomonas aeruginosa Bacteriophages.</title>
        <authorList>
            <person name="Sepulveda-Robles O."/>
            <person name="Kameyama L."/>
            <person name="Guarneros G."/>
        </authorList>
    </citation>
    <scope>NUCLEOTIDE SEQUENCE [LARGE SCALE GENOMIC DNA]</scope>
</reference>
<accession>A0A0S0N8Y1</accession>
<sequence length="87" mass="9877">MMAVQRIFLVIGGPHDGMAFRPIDGVPREGQVLELEGHDYAVTRVPRTRDNLMVPRWVLLHGSMAECDVVWQAFMATMRAWAAEVLR</sequence>